<accession>A0A348WQI1</accession>
<dbReference type="Proteomes" id="UP000262878">
    <property type="component" value="Unassembled WGS sequence"/>
</dbReference>
<evidence type="ECO:0000313" key="1">
    <source>
        <dbReference type="EMBL" id="HAR56793.1"/>
    </source>
</evidence>
<dbReference type="AlphaFoldDB" id="A0A348WQI1"/>
<feature type="non-terminal residue" evidence="1">
    <location>
        <position position="1"/>
    </location>
</feature>
<protein>
    <submittedName>
        <fullName evidence="1">LysR family transcriptional regulator</fullName>
    </submittedName>
</protein>
<gene>
    <name evidence="1" type="ORF">DCR58_08420</name>
</gene>
<reference evidence="1 2" key="1">
    <citation type="journal article" date="2018" name="Nat. Biotechnol.">
        <title>A standardized bacterial taxonomy based on genome phylogeny substantially revises the tree of life.</title>
        <authorList>
            <person name="Parks D.H."/>
            <person name="Chuvochina M."/>
            <person name="Waite D.W."/>
            <person name="Rinke C."/>
            <person name="Skarshewski A."/>
            <person name="Chaumeil P.A."/>
            <person name="Hugenholtz P."/>
        </authorList>
    </citation>
    <scope>NUCLEOTIDE SEQUENCE [LARGE SCALE GENOMIC DNA]</scope>
    <source>
        <strain evidence="1">UBA9360</strain>
    </source>
</reference>
<dbReference type="EMBL" id="DMUP01000198">
    <property type="protein sequence ID" value="HAR56793.1"/>
    <property type="molecule type" value="Genomic_DNA"/>
</dbReference>
<proteinExistence type="predicted"/>
<organism evidence="1 2">
    <name type="scientific">Idiomarina baltica</name>
    <dbReference type="NCBI Taxonomy" id="190892"/>
    <lineage>
        <taxon>Bacteria</taxon>
        <taxon>Pseudomonadati</taxon>
        <taxon>Pseudomonadota</taxon>
        <taxon>Gammaproteobacteria</taxon>
        <taxon>Alteromonadales</taxon>
        <taxon>Idiomarinaceae</taxon>
        <taxon>Idiomarina</taxon>
    </lineage>
</organism>
<dbReference type="STRING" id="314276.OS145_11282"/>
<name>A0A348WQI1_9GAMM</name>
<evidence type="ECO:0000313" key="2">
    <source>
        <dbReference type="Proteomes" id="UP000262878"/>
    </source>
</evidence>
<comment type="caution">
    <text evidence="1">The sequence shown here is derived from an EMBL/GenBank/DDBJ whole genome shotgun (WGS) entry which is preliminary data.</text>
</comment>
<sequence>FCWLPPYIAQRAMQKGSLRKLELKGSTCRKGSLYLVLPKGEKTGPCSRLLADLILRHAPKRQTDDMEASAG</sequence>